<dbReference type="Gene3D" id="3.40.50.2300">
    <property type="match status" value="1"/>
</dbReference>
<accession>A0A9W6IJR5</accession>
<dbReference type="GO" id="GO:0006355">
    <property type="term" value="P:regulation of DNA-templated transcription"/>
    <property type="evidence" value="ECO:0007669"/>
    <property type="project" value="TreeGrafter"/>
</dbReference>
<evidence type="ECO:0000313" key="6">
    <source>
        <dbReference type="Proteomes" id="UP001143486"/>
    </source>
</evidence>
<organism evidence="5 6">
    <name type="scientific">Maricaulis virginensis</name>
    <dbReference type="NCBI Taxonomy" id="144022"/>
    <lineage>
        <taxon>Bacteria</taxon>
        <taxon>Pseudomonadati</taxon>
        <taxon>Pseudomonadota</taxon>
        <taxon>Alphaproteobacteria</taxon>
        <taxon>Maricaulales</taxon>
        <taxon>Maricaulaceae</taxon>
        <taxon>Maricaulis</taxon>
    </lineage>
</organism>
<proteinExistence type="predicted"/>
<dbReference type="Pfam" id="PF04397">
    <property type="entry name" value="LytTR"/>
    <property type="match status" value="1"/>
</dbReference>
<evidence type="ECO:0000259" key="3">
    <source>
        <dbReference type="PROSITE" id="PS50110"/>
    </source>
</evidence>
<dbReference type="Gene3D" id="2.40.50.1020">
    <property type="entry name" value="LytTr DNA-binding domain"/>
    <property type="match status" value="1"/>
</dbReference>
<gene>
    <name evidence="5" type="ORF">GCM10017621_03800</name>
</gene>
<dbReference type="GO" id="GO:0000156">
    <property type="term" value="F:phosphorelay response regulator activity"/>
    <property type="evidence" value="ECO:0007669"/>
    <property type="project" value="TreeGrafter"/>
</dbReference>
<dbReference type="PROSITE" id="PS50930">
    <property type="entry name" value="HTH_LYTTR"/>
    <property type="match status" value="1"/>
</dbReference>
<dbReference type="PANTHER" id="PTHR48111">
    <property type="entry name" value="REGULATOR OF RPOS"/>
    <property type="match status" value="1"/>
</dbReference>
<dbReference type="GO" id="GO:0005829">
    <property type="term" value="C:cytosol"/>
    <property type="evidence" value="ECO:0007669"/>
    <property type="project" value="TreeGrafter"/>
</dbReference>
<comment type="caution">
    <text evidence="5">The sequence shown here is derived from an EMBL/GenBank/DDBJ whole genome shotgun (WGS) entry which is preliminary data.</text>
</comment>
<evidence type="ECO:0000259" key="4">
    <source>
        <dbReference type="PROSITE" id="PS50930"/>
    </source>
</evidence>
<dbReference type="SMART" id="SM00448">
    <property type="entry name" value="REC"/>
    <property type="match status" value="1"/>
</dbReference>
<evidence type="ECO:0000256" key="2">
    <source>
        <dbReference type="PROSITE-ProRule" id="PRU00169"/>
    </source>
</evidence>
<sequence>MRILIVDDERLASRRLEVLLARRPQYEIAGVARDGDEAMEMIAALRPDVVLLDIHMPGTDGLLVSRQLNGPDAPAVIFVTAYSHHAAEAFEEAAVDYLLKPVKPERLDTALARARSLLRLQDAQSRIGELETVIDALRGNGTGADDALWVKGREGMVRVPKRTIDWVEAEGDYVRLHCRDRSWLHRDTLTAMESLLDERMFMRVHRSAIVNKQRITMSSTTEHGGRLVHLDNGQIVRVGRSYEGALRTALSQIAD</sequence>
<dbReference type="GO" id="GO:0032993">
    <property type="term" value="C:protein-DNA complex"/>
    <property type="evidence" value="ECO:0007669"/>
    <property type="project" value="TreeGrafter"/>
</dbReference>
<dbReference type="SMART" id="SM00850">
    <property type="entry name" value="LytTR"/>
    <property type="match status" value="1"/>
</dbReference>
<dbReference type="EMBL" id="BSFE01000001">
    <property type="protein sequence ID" value="GLK50872.1"/>
    <property type="molecule type" value="Genomic_DNA"/>
</dbReference>
<feature type="domain" description="Response regulatory" evidence="3">
    <location>
        <begin position="2"/>
        <end position="115"/>
    </location>
</feature>
<dbReference type="PROSITE" id="PS50110">
    <property type="entry name" value="RESPONSE_REGULATORY"/>
    <property type="match status" value="1"/>
</dbReference>
<dbReference type="PANTHER" id="PTHR48111:SF69">
    <property type="entry name" value="RESPONSE REGULATOR RECEIVER"/>
    <property type="match status" value="1"/>
</dbReference>
<feature type="modified residue" description="4-aspartylphosphate" evidence="2">
    <location>
        <position position="53"/>
    </location>
</feature>
<keyword evidence="6" id="KW-1185">Reference proteome</keyword>
<dbReference type="AlphaFoldDB" id="A0A9W6IJR5"/>
<feature type="domain" description="HTH LytTR-type" evidence="4">
    <location>
        <begin position="148"/>
        <end position="252"/>
    </location>
</feature>
<dbReference type="SUPFAM" id="SSF52172">
    <property type="entry name" value="CheY-like"/>
    <property type="match status" value="1"/>
</dbReference>
<dbReference type="InterPro" id="IPR011006">
    <property type="entry name" value="CheY-like_superfamily"/>
</dbReference>
<dbReference type="InterPro" id="IPR001789">
    <property type="entry name" value="Sig_transdc_resp-reg_receiver"/>
</dbReference>
<dbReference type="Pfam" id="PF00072">
    <property type="entry name" value="Response_reg"/>
    <property type="match status" value="1"/>
</dbReference>
<dbReference type="Proteomes" id="UP001143486">
    <property type="component" value="Unassembled WGS sequence"/>
</dbReference>
<dbReference type="RefSeq" id="WP_271185269.1">
    <property type="nucleotide sequence ID" value="NZ_BSFE01000001.1"/>
</dbReference>
<evidence type="ECO:0000256" key="1">
    <source>
        <dbReference type="ARBA" id="ARBA00023125"/>
    </source>
</evidence>
<keyword evidence="2" id="KW-0597">Phosphoprotein</keyword>
<dbReference type="InterPro" id="IPR007492">
    <property type="entry name" value="LytTR_DNA-bd_dom"/>
</dbReference>
<reference evidence="5" key="2">
    <citation type="submission" date="2023-01" db="EMBL/GenBank/DDBJ databases">
        <authorList>
            <person name="Sun Q."/>
            <person name="Evtushenko L."/>
        </authorList>
    </citation>
    <scope>NUCLEOTIDE SEQUENCE</scope>
    <source>
        <strain evidence="5">VKM B-1513</strain>
    </source>
</reference>
<evidence type="ECO:0000313" key="5">
    <source>
        <dbReference type="EMBL" id="GLK50872.1"/>
    </source>
</evidence>
<name>A0A9W6IJR5_9PROT</name>
<keyword evidence="1 5" id="KW-0238">DNA-binding</keyword>
<dbReference type="GO" id="GO:0000976">
    <property type="term" value="F:transcription cis-regulatory region binding"/>
    <property type="evidence" value="ECO:0007669"/>
    <property type="project" value="TreeGrafter"/>
</dbReference>
<reference evidence="5" key="1">
    <citation type="journal article" date="2014" name="Int. J. Syst. Evol. Microbiol.">
        <title>Complete genome sequence of Corynebacterium casei LMG S-19264T (=DSM 44701T), isolated from a smear-ripened cheese.</title>
        <authorList>
            <consortium name="US DOE Joint Genome Institute (JGI-PGF)"/>
            <person name="Walter F."/>
            <person name="Albersmeier A."/>
            <person name="Kalinowski J."/>
            <person name="Ruckert C."/>
        </authorList>
    </citation>
    <scope>NUCLEOTIDE SEQUENCE</scope>
    <source>
        <strain evidence="5">VKM B-1513</strain>
    </source>
</reference>
<protein>
    <submittedName>
        <fullName evidence="5">DNA-binding response regulator</fullName>
    </submittedName>
</protein>
<dbReference type="InterPro" id="IPR039420">
    <property type="entry name" value="WalR-like"/>
</dbReference>